<keyword evidence="11" id="KW-0449">Lipoprotein</keyword>
<keyword evidence="8 10" id="KW-0653">Protein transport</keyword>
<feature type="chain" id="PRO_5013409670" description="Outer-membrane lipoprotein carrier protein" evidence="10">
    <location>
        <begin position="20"/>
        <end position="201"/>
    </location>
</feature>
<evidence type="ECO:0000256" key="10">
    <source>
        <dbReference type="HAMAP-Rule" id="MF_00240"/>
    </source>
</evidence>
<evidence type="ECO:0000256" key="4">
    <source>
        <dbReference type="ARBA" id="ARBA00014035"/>
    </source>
</evidence>
<accession>A0A1Y6C2D1</accession>
<comment type="function">
    <text evidence="10">Participates in the translocation of lipoproteins from the inner membrane to the outer membrane. Only forms a complex with a lipoprotein if the residue after the N-terminal Cys is not an aspartate (The Asp acts as a targeting signal to indicate that the lipoprotein should stay in the inner membrane).</text>
</comment>
<sequence length="201" mass="21906" precursor="true">MKKLLPIILAATFALPAHAAALAQLKAFVAGSKTLSASFSQVVSAKGKREEASGQLEISRPGKFRWEYAKPYEQLIVGDSKRLWIYDKELAQVTSKSLDAALGSSPAALLAGSNAIERDYRLKEAGTQDGIEWLSAAPKKSENTFQSIRMGFRANTLVTMELHDSFGNTTLIRFADMKKNPVLAPSRFTFTPPKGVDVISD</sequence>
<keyword evidence="9 10" id="KW-0143">Chaperone</keyword>
<dbReference type="Gene3D" id="2.50.20.10">
    <property type="entry name" value="Lipoprotein localisation LolA/LolB/LppX"/>
    <property type="match status" value="1"/>
</dbReference>
<dbReference type="PANTHER" id="PTHR35869:SF1">
    <property type="entry name" value="OUTER-MEMBRANE LIPOPROTEIN CARRIER PROTEIN"/>
    <property type="match status" value="1"/>
</dbReference>
<evidence type="ECO:0000256" key="7">
    <source>
        <dbReference type="ARBA" id="ARBA00022764"/>
    </source>
</evidence>
<evidence type="ECO:0000256" key="5">
    <source>
        <dbReference type="ARBA" id="ARBA00022448"/>
    </source>
</evidence>
<dbReference type="InterPro" id="IPR029046">
    <property type="entry name" value="LolA/LolB/LppX"/>
</dbReference>
<dbReference type="SUPFAM" id="SSF89392">
    <property type="entry name" value="Prokaryotic lipoproteins and lipoprotein localization factors"/>
    <property type="match status" value="1"/>
</dbReference>
<keyword evidence="7 10" id="KW-0574">Periplasm</keyword>
<evidence type="ECO:0000256" key="8">
    <source>
        <dbReference type="ARBA" id="ARBA00022927"/>
    </source>
</evidence>
<name>A0A1Y6C2D1_9NEIS</name>
<proteinExistence type="inferred from homology"/>
<evidence type="ECO:0000256" key="6">
    <source>
        <dbReference type="ARBA" id="ARBA00022729"/>
    </source>
</evidence>
<gene>
    <name evidence="10" type="primary">lolA</name>
    <name evidence="11" type="ORF">SAMN02745746_03100</name>
</gene>
<dbReference type="GO" id="GO:0042953">
    <property type="term" value="P:lipoprotein transport"/>
    <property type="evidence" value="ECO:0007669"/>
    <property type="project" value="InterPro"/>
</dbReference>
<dbReference type="EMBL" id="FXAG01000019">
    <property type="protein sequence ID" value="SMF41617.1"/>
    <property type="molecule type" value="Genomic_DNA"/>
</dbReference>
<feature type="signal peptide" evidence="10">
    <location>
        <begin position="1"/>
        <end position="19"/>
    </location>
</feature>
<comment type="similarity">
    <text evidence="2 10">Belongs to the LolA family.</text>
</comment>
<dbReference type="PANTHER" id="PTHR35869">
    <property type="entry name" value="OUTER-MEMBRANE LIPOPROTEIN CARRIER PROTEIN"/>
    <property type="match status" value="1"/>
</dbReference>
<evidence type="ECO:0000256" key="1">
    <source>
        <dbReference type="ARBA" id="ARBA00004418"/>
    </source>
</evidence>
<dbReference type="InterPro" id="IPR018323">
    <property type="entry name" value="OM_lipoprot_carrier_LolA_Pbac"/>
</dbReference>
<dbReference type="AlphaFoldDB" id="A0A1Y6C2D1"/>
<dbReference type="Proteomes" id="UP000192920">
    <property type="component" value="Unassembled WGS sequence"/>
</dbReference>
<keyword evidence="12" id="KW-1185">Reference proteome</keyword>
<dbReference type="HAMAP" id="MF_00240">
    <property type="entry name" value="LolA"/>
    <property type="match status" value="1"/>
</dbReference>
<reference evidence="12" key="1">
    <citation type="submission" date="2017-04" db="EMBL/GenBank/DDBJ databases">
        <authorList>
            <person name="Varghese N."/>
            <person name="Submissions S."/>
        </authorList>
    </citation>
    <scope>NUCLEOTIDE SEQUENCE [LARGE SCALE GENOMIC DNA]</scope>
    <source>
        <strain evidence="12">DSM 22618</strain>
    </source>
</reference>
<evidence type="ECO:0000313" key="12">
    <source>
        <dbReference type="Proteomes" id="UP000192920"/>
    </source>
</evidence>
<evidence type="ECO:0000256" key="2">
    <source>
        <dbReference type="ARBA" id="ARBA00007615"/>
    </source>
</evidence>
<comment type="subcellular location">
    <subcellularLocation>
        <location evidence="1 10">Periplasm</location>
    </subcellularLocation>
</comment>
<keyword evidence="5 10" id="KW-0813">Transport</keyword>
<dbReference type="GO" id="GO:0042597">
    <property type="term" value="C:periplasmic space"/>
    <property type="evidence" value="ECO:0007669"/>
    <property type="project" value="UniProtKB-SubCell"/>
</dbReference>
<dbReference type="Pfam" id="PF03548">
    <property type="entry name" value="LolA"/>
    <property type="match status" value="1"/>
</dbReference>
<dbReference type="STRING" id="1123014.SAMN02745746_03100"/>
<organism evidence="11 12">
    <name type="scientific">Pseudogulbenkiania subflava DSM 22618</name>
    <dbReference type="NCBI Taxonomy" id="1123014"/>
    <lineage>
        <taxon>Bacteria</taxon>
        <taxon>Pseudomonadati</taxon>
        <taxon>Pseudomonadota</taxon>
        <taxon>Betaproteobacteria</taxon>
        <taxon>Neisseriales</taxon>
        <taxon>Chromobacteriaceae</taxon>
        <taxon>Pseudogulbenkiania</taxon>
    </lineage>
</organism>
<dbReference type="CDD" id="cd16325">
    <property type="entry name" value="LolA"/>
    <property type="match status" value="1"/>
</dbReference>
<evidence type="ECO:0000256" key="3">
    <source>
        <dbReference type="ARBA" id="ARBA00011245"/>
    </source>
</evidence>
<dbReference type="NCBIfam" id="TIGR00547">
    <property type="entry name" value="lolA"/>
    <property type="match status" value="1"/>
</dbReference>
<dbReference type="InterPro" id="IPR004564">
    <property type="entry name" value="OM_lipoprot_carrier_LolA-like"/>
</dbReference>
<dbReference type="GO" id="GO:0044874">
    <property type="term" value="P:lipoprotein localization to outer membrane"/>
    <property type="evidence" value="ECO:0007669"/>
    <property type="project" value="UniProtKB-UniRule"/>
</dbReference>
<keyword evidence="6 10" id="KW-0732">Signal</keyword>
<dbReference type="RefSeq" id="WP_085277225.1">
    <property type="nucleotide sequence ID" value="NZ_FXAG01000019.1"/>
</dbReference>
<protein>
    <recommendedName>
        <fullName evidence="4 10">Outer-membrane lipoprotein carrier protein</fullName>
    </recommendedName>
</protein>
<comment type="subunit">
    <text evidence="3 10">Monomer.</text>
</comment>
<evidence type="ECO:0000313" key="11">
    <source>
        <dbReference type="EMBL" id="SMF41617.1"/>
    </source>
</evidence>
<evidence type="ECO:0000256" key="9">
    <source>
        <dbReference type="ARBA" id="ARBA00023186"/>
    </source>
</evidence>